<evidence type="ECO:0000313" key="2">
    <source>
        <dbReference type="EMBL" id="MBJ6749163.1"/>
    </source>
</evidence>
<dbReference type="EMBL" id="JAEMHL010000001">
    <property type="protein sequence ID" value="MBJ6749163.1"/>
    <property type="molecule type" value="Genomic_DNA"/>
</dbReference>
<proteinExistence type="predicted"/>
<feature type="region of interest" description="Disordered" evidence="1">
    <location>
        <begin position="1"/>
        <end position="21"/>
    </location>
</feature>
<sequence length="102" mass="11151">MPTKIDTDQTAGSAKDEPSKLRDFAENRAEDVAACSDAADRSEVVAGEPGDASCRTQPLVPAFSICLPRKRSCPYAMSFGHQYLCRHPDHAKFLVPSAKRKK</sequence>
<name>A0ABS0YA31_9BACT</name>
<evidence type="ECO:0000256" key="1">
    <source>
        <dbReference type="SAM" id="MobiDB-lite"/>
    </source>
</evidence>
<dbReference type="Proteomes" id="UP000614714">
    <property type="component" value="Unassembled WGS sequence"/>
</dbReference>
<evidence type="ECO:0000313" key="3">
    <source>
        <dbReference type="Proteomes" id="UP000614714"/>
    </source>
</evidence>
<keyword evidence="3" id="KW-1185">Reference proteome</keyword>
<dbReference type="RefSeq" id="WP_199387707.1">
    <property type="nucleotide sequence ID" value="NZ_JAEMHL010000001.1"/>
</dbReference>
<protein>
    <submittedName>
        <fullName evidence="2">Uncharacterized protein</fullName>
    </submittedName>
</protein>
<gene>
    <name evidence="2" type="ORF">JFN91_02945</name>
</gene>
<reference evidence="2 3" key="1">
    <citation type="submission" date="2020-12" db="EMBL/GenBank/DDBJ databases">
        <title>Geomonas sp. Red421, isolated from paddy soil.</title>
        <authorList>
            <person name="Xu Z."/>
            <person name="Zhang Z."/>
            <person name="Masuda Y."/>
            <person name="Itoh H."/>
            <person name="Senoo K."/>
        </authorList>
    </citation>
    <scope>NUCLEOTIDE SEQUENCE [LARGE SCALE GENOMIC DNA]</scope>
    <source>
        <strain evidence="2 3">Red421</strain>
    </source>
</reference>
<accession>A0ABS0YA31</accession>
<comment type="caution">
    <text evidence="2">The sequence shown here is derived from an EMBL/GenBank/DDBJ whole genome shotgun (WGS) entry which is preliminary data.</text>
</comment>
<organism evidence="2 3">
    <name type="scientific">Geomonas anaerohicana</name>
    <dbReference type="NCBI Taxonomy" id="2798583"/>
    <lineage>
        <taxon>Bacteria</taxon>
        <taxon>Pseudomonadati</taxon>
        <taxon>Thermodesulfobacteriota</taxon>
        <taxon>Desulfuromonadia</taxon>
        <taxon>Geobacterales</taxon>
        <taxon>Geobacteraceae</taxon>
        <taxon>Geomonas</taxon>
    </lineage>
</organism>